<evidence type="ECO:0000256" key="4">
    <source>
        <dbReference type="ARBA" id="ARBA00022679"/>
    </source>
</evidence>
<feature type="domain" description="Signal transduction histidine kinase subgroup 3 dimerisation and phosphoacceptor" evidence="10">
    <location>
        <begin position="206"/>
        <end position="269"/>
    </location>
</feature>
<dbReference type="Pfam" id="PF07730">
    <property type="entry name" value="HisKA_3"/>
    <property type="match status" value="1"/>
</dbReference>
<evidence type="ECO:0000256" key="1">
    <source>
        <dbReference type="ARBA" id="ARBA00000085"/>
    </source>
</evidence>
<dbReference type="GO" id="GO:0005524">
    <property type="term" value="F:ATP binding"/>
    <property type="evidence" value="ECO:0007669"/>
    <property type="project" value="UniProtKB-KW"/>
</dbReference>
<evidence type="ECO:0000256" key="5">
    <source>
        <dbReference type="ARBA" id="ARBA00022741"/>
    </source>
</evidence>
<feature type="transmembrane region" description="Helical" evidence="9">
    <location>
        <begin position="69"/>
        <end position="92"/>
    </location>
</feature>
<comment type="caution">
    <text evidence="11">The sequence shown here is derived from an EMBL/GenBank/DDBJ whole genome shotgun (WGS) entry which is preliminary data.</text>
</comment>
<evidence type="ECO:0000256" key="9">
    <source>
        <dbReference type="SAM" id="Phobius"/>
    </source>
</evidence>
<dbReference type="SUPFAM" id="SSF55874">
    <property type="entry name" value="ATPase domain of HSP90 chaperone/DNA topoisomerase II/histidine kinase"/>
    <property type="match status" value="1"/>
</dbReference>
<accession>A0A7Z0EST8</accession>
<feature type="transmembrane region" description="Helical" evidence="9">
    <location>
        <begin position="156"/>
        <end position="175"/>
    </location>
</feature>
<keyword evidence="9" id="KW-0472">Membrane</keyword>
<reference evidence="11 12" key="1">
    <citation type="submission" date="2020-07" db="EMBL/GenBank/DDBJ databases">
        <title>Sequencing the genomes of 1000 actinobacteria strains.</title>
        <authorList>
            <person name="Klenk H.-P."/>
        </authorList>
    </citation>
    <scope>NUCLEOTIDE SEQUENCE [LARGE SCALE GENOMIC DNA]</scope>
    <source>
        <strain evidence="11 12">DSM 44442</strain>
    </source>
</reference>
<evidence type="ECO:0000256" key="6">
    <source>
        <dbReference type="ARBA" id="ARBA00022777"/>
    </source>
</evidence>
<dbReference type="PANTHER" id="PTHR24421:SF10">
    <property type="entry name" value="NITRATE_NITRITE SENSOR PROTEIN NARQ"/>
    <property type="match status" value="1"/>
</dbReference>
<dbReference type="AlphaFoldDB" id="A0A7Z0EST8"/>
<dbReference type="InterPro" id="IPR011712">
    <property type="entry name" value="Sig_transdc_His_kin_sub3_dim/P"/>
</dbReference>
<keyword evidence="7" id="KW-0067">ATP-binding</keyword>
<keyword evidence="3" id="KW-0597">Phosphoprotein</keyword>
<dbReference type="InterPro" id="IPR036890">
    <property type="entry name" value="HATPase_C_sf"/>
</dbReference>
<keyword evidence="9" id="KW-1133">Transmembrane helix</keyword>
<dbReference type="InterPro" id="IPR050482">
    <property type="entry name" value="Sensor_HK_TwoCompSys"/>
</dbReference>
<feature type="transmembrane region" description="Helical" evidence="9">
    <location>
        <begin position="99"/>
        <end position="125"/>
    </location>
</feature>
<protein>
    <recommendedName>
        <fullName evidence="2">histidine kinase</fullName>
        <ecNumber evidence="2">2.7.13.3</ecNumber>
    </recommendedName>
</protein>
<keyword evidence="5" id="KW-0547">Nucleotide-binding</keyword>
<evidence type="ECO:0000256" key="3">
    <source>
        <dbReference type="ARBA" id="ARBA00022553"/>
    </source>
</evidence>
<organism evidence="11 12">
    <name type="scientific">Nocardiopsis aegyptia</name>
    <dbReference type="NCBI Taxonomy" id="220378"/>
    <lineage>
        <taxon>Bacteria</taxon>
        <taxon>Bacillati</taxon>
        <taxon>Actinomycetota</taxon>
        <taxon>Actinomycetes</taxon>
        <taxon>Streptosporangiales</taxon>
        <taxon>Nocardiopsidaceae</taxon>
        <taxon>Nocardiopsis</taxon>
    </lineage>
</organism>
<dbReference type="CDD" id="cd16917">
    <property type="entry name" value="HATPase_UhpB-NarQ-NarX-like"/>
    <property type="match status" value="1"/>
</dbReference>
<evidence type="ECO:0000259" key="10">
    <source>
        <dbReference type="Pfam" id="PF07730"/>
    </source>
</evidence>
<keyword evidence="9" id="KW-0812">Transmembrane</keyword>
<gene>
    <name evidence="11" type="ORF">HNR10_005508</name>
</gene>
<dbReference type="EMBL" id="JACCFS010000001">
    <property type="protein sequence ID" value="NYJ37627.1"/>
    <property type="molecule type" value="Genomic_DNA"/>
</dbReference>
<name>A0A7Z0EST8_9ACTN</name>
<feature type="transmembrane region" description="Helical" evidence="9">
    <location>
        <begin position="30"/>
        <end position="49"/>
    </location>
</feature>
<dbReference type="Proteomes" id="UP000572051">
    <property type="component" value="Unassembled WGS sequence"/>
</dbReference>
<keyword evidence="6 11" id="KW-0418">Kinase</keyword>
<dbReference type="RefSeq" id="WP_179828504.1">
    <property type="nucleotide sequence ID" value="NZ_JACCFS010000001.1"/>
</dbReference>
<dbReference type="GO" id="GO:0046983">
    <property type="term" value="F:protein dimerization activity"/>
    <property type="evidence" value="ECO:0007669"/>
    <property type="project" value="InterPro"/>
</dbReference>
<proteinExistence type="predicted"/>
<evidence type="ECO:0000313" key="12">
    <source>
        <dbReference type="Proteomes" id="UP000572051"/>
    </source>
</evidence>
<evidence type="ECO:0000256" key="2">
    <source>
        <dbReference type="ARBA" id="ARBA00012438"/>
    </source>
</evidence>
<dbReference type="GO" id="GO:0016020">
    <property type="term" value="C:membrane"/>
    <property type="evidence" value="ECO:0007669"/>
    <property type="project" value="InterPro"/>
</dbReference>
<evidence type="ECO:0000256" key="8">
    <source>
        <dbReference type="ARBA" id="ARBA00023012"/>
    </source>
</evidence>
<dbReference type="GO" id="GO:0000155">
    <property type="term" value="F:phosphorelay sensor kinase activity"/>
    <property type="evidence" value="ECO:0007669"/>
    <property type="project" value="InterPro"/>
</dbReference>
<evidence type="ECO:0000256" key="7">
    <source>
        <dbReference type="ARBA" id="ARBA00022840"/>
    </source>
</evidence>
<keyword evidence="12" id="KW-1185">Reference proteome</keyword>
<dbReference type="PANTHER" id="PTHR24421">
    <property type="entry name" value="NITRATE/NITRITE SENSOR PROTEIN NARX-RELATED"/>
    <property type="match status" value="1"/>
</dbReference>
<dbReference type="EC" id="2.7.13.3" evidence="2"/>
<dbReference type="Gene3D" id="1.20.5.1930">
    <property type="match status" value="1"/>
</dbReference>
<keyword evidence="4" id="KW-0808">Transferase</keyword>
<sequence>MRQWTARQARELGGLWRHNAEWWWRRRLRIADWAYALGLAPFVLFLQILPQLGLVQRLLAALPRHHEAVFAITSILLLGLVPTAMFCVTVLLRRSRPMWLLGLASVLLLAFGDLIPAAFALYSYAVHFNDRRLLAGWFALMTLAMGLGLDVSGITLFVNVSMFLVVPMTIGLWVGTRRQLVDRLHERAERLEREQHLMAERAIGAERTRIAREMHDVVAHRVSLMVLHAGGLEVSAPDERTAEAAGVIRTTGREALAELRGILGVLRDDTGAEAPTAPQPVLADLDRLVEEWRGAGMTVVRTGEGLVPDLPAQVQRTAFRVVQEGLTNAAKHAPGARVTVDLRTEPGGLAVEVSNGPATVRSAPPPAGGFGLTGLHERVTLAGGTLTSGRRFDGGWRLRAIVPIDHHTGTERGPR</sequence>
<comment type="catalytic activity">
    <reaction evidence="1">
        <text>ATP + protein L-histidine = ADP + protein N-phospho-L-histidine.</text>
        <dbReference type="EC" id="2.7.13.3"/>
    </reaction>
</comment>
<keyword evidence="8" id="KW-0902">Two-component regulatory system</keyword>
<evidence type="ECO:0000313" key="11">
    <source>
        <dbReference type="EMBL" id="NYJ37627.1"/>
    </source>
</evidence>
<dbReference type="Gene3D" id="3.30.565.10">
    <property type="entry name" value="Histidine kinase-like ATPase, C-terminal domain"/>
    <property type="match status" value="1"/>
</dbReference>